<name>A0A2K3CUX6_CHLRE</name>
<reference evidence="2 3" key="1">
    <citation type="journal article" date="2007" name="Science">
        <title>The Chlamydomonas genome reveals the evolution of key animal and plant functions.</title>
        <authorList>
            <person name="Merchant S.S."/>
            <person name="Prochnik S.E."/>
            <person name="Vallon O."/>
            <person name="Harris E.H."/>
            <person name="Karpowicz S.J."/>
            <person name="Witman G.B."/>
            <person name="Terry A."/>
            <person name="Salamov A."/>
            <person name="Fritz-Laylin L.K."/>
            <person name="Marechal-Drouard L."/>
            <person name="Marshall W.F."/>
            <person name="Qu L.H."/>
            <person name="Nelson D.R."/>
            <person name="Sanderfoot A.A."/>
            <person name="Spalding M.H."/>
            <person name="Kapitonov V.V."/>
            <person name="Ren Q."/>
            <person name="Ferris P."/>
            <person name="Lindquist E."/>
            <person name="Shapiro H."/>
            <person name="Lucas S.M."/>
            <person name="Grimwood J."/>
            <person name="Schmutz J."/>
            <person name="Cardol P."/>
            <person name="Cerutti H."/>
            <person name="Chanfreau G."/>
            <person name="Chen C.L."/>
            <person name="Cognat V."/>
            <person name="Croft M.T."/>
            <person name="Dent R."/>
            <person name="Dutcher S."/>
            <person name="Fernandez E."/>
            <person name="Fukuzawa H."/>
            <person name="Gonzalez-Ballester D."/>
            <person name="Gonzalez-Halphen D."/>
            <person name="Hallmann A."/>
            <person name="Hanikenne M."/>
            <person name="Hippler M."/>
            <person name="Inwood W."/>
            <person name="Jabbari K."/>
            <person name="Kalanon M."/>
            <person name="Kuras R."/>
            <person name="Lefebvre P.A."/>
            <person name="Lemaire S.D."/>
            <person name="Lobanov A.V."/>
            <person name="Lohr M."/>
            <person name="Manuell A."/>
            <person name="Meier I."/>
            <person name="Mets L."/>
            <person name="Mittag M."/>
            <person name="Mittelmeier T."/>
            <person name="Moroney J.V."/>
            <person name="Moseley J."/>
            <person name="Napoli C."/>
            <person name="Nedelcu A.M."/>
            <person name="Niyogi K."/>
            <person name="Novoselov S.V."/>
            <person name="Paulsen I.T."/>
            <person name="Pazour G."/>
            <person name="Purton S."/>
            <person name="Ral J.P."/>
            <person name="Riano-Pachon D.M."/>
            <person name="Riekhof W."/>
            <person name="Rymarquis L."/>
            <person name="Schroda M."/>
            <person name="Stern D."/>
            <person name="Umen J."/>
            <person name="Willows R."/>
            <person name="Wilson N."/>
            <person name="Zimmer S.L."/>
            <person name="Allmer J."/>
            <person name="Balk J."/>
            <person name="Bisova K."/>
            <person name="Chen C.J."/>
            <person name="Elias M."/>
            <person name="Gendler K."/>
            <person name="Hauser C."/>
            <person name="Lamb M.R."/>
            <person name="Ledford H."/>
            <person name="Long J.C."/>
            <person name="Minagawa J."/>
            <person name="Page M.D."/>
            <person name="Pan J."/>
            <person name="Pootakham W."/>
            <person name="Roje S."/>
            <person name="Rose A."/>
            <person name="Stahlberg E."/>
            <person name="Terauchi A.M."/>
            <person name="Yang P."/>
            <person name="Ball S."/>
            <person name="Bowler C."/>
            <person name="Dieckmann C.L."/>
            <person name="Gladyshev V.N."/>
            <person name="Green P."/>
            <person name="Jorgensen R."/>
            <person name="Mayfield S."/>
            <person name="Mueller-Roeber B."/>
            <person name="Rajamani S."/>
            <person name="Sayre R.T."/>
            <person name="Brokstein P."/>
            <person name="Dubchak I."/>
            <person name="Goodstein D."/>
            <person name="Hornick L."/>
            <person name="Huang Y.W."/>
            <person name="Jhaveri J."/>
            <person name="Luo Y."/>
            <person name="Martinez D."/>
            <person name="Ngau W.C."/>
            <person name="Otillar B."/>
            <person name="Poliakov A."/>
            <person name="Porter A."/>
            <person name="Szajkowski L."/>
            <person name="Werner G."/>
            <person name="Zhou K."/>
            <person name="Grigoriev I.V."/>
            <person name="Rokhsar D.S."/>
            <person name="Grossman A.R."/>
        </authorList>
    </citation>
    <scope>NUCLEOTIDE SEQUENCE [LARGE SCALE GENOMIC DNA]</scope>
    <source>
        <strain evidence="3">CC-503</strain>
    </source>
</reference>
<feature type="region of interest" description="Disordered" evidence="1">
    <location>
        <begin position="737"/>
        <end position="857"/>
    </location>
</feature>
<protein>
    <submittedName>
        <fullName evidence="2">Uncharacterized protein</fullName>
    </submittedName>
</protein>
<dbReference type="Gene3D" id="1.25.10.10">
    <property type="entry name" value="Leucine-rich Repeat Variant"/>
    <property type="match status" value="1"/>
</dbReference>
<feature type="compositionally biased region" description="Polar residues" evidence="1">
    <location>
        <begin position="585"/>
        <end position="599"/>
    </location>
</feature>
<feature type="compositionally biased region" description="Low complexity" evidence="1">
    <location>
        <begin position="876"/>
        <end position="887"/>
    </location>
</feature>
<dbReference type="InterPro" id="IPR011989">
    <property type="entry name" value="ARM-like"/>
</dbReference>
<feature type="region of interest" description="Disordered" evidence="1">
    <location>
        <begin position="646"/>
        <end position="717"/>
    </location>
</feature>
<feature type="region of interest" description="Disordered" evidence="1">
    <location>
        <begin position="572"/>
        <end position="599"/>
    </location>
</feature>
<feature type="compositionally biased region" description="Low complexity" evidence="1">
    <location>
        <begin position="16"/>
        <end position="30"/>
    </location>
</feature>
<feature type="compositionally biased region" description="Gly residues" evidence="1">
    <location>
        <begin position="999"/>
        <end position="1016"/>
    </location>
</feature>
<dbReference type="RefSeq" id="XP_042915974.1">
    <property type="nucleotide sequence ID" value="XM_043071483.1"/>
</dbReference>
<organism evidence="2 3">
    <name type="scientific">Chlamydomonas reinhardtii</name>
    <name type="common">Chlamydomonas smithii</name>
    <dbReference type="NCBI Taxonomy" id="3055"/>
    <lineage>
        <taxon>Eukaryota</taxon>
        <taxon>Viridiplantae</taxon>
        <taxon>Chlorophyta</taxon>
        <taxon>core chlorophytes</taxon>
        <taxon>Chlorophyceae</taxon>
        <taxon>CS clade</taxon>
        <taxon>Chlamydomonadales</taxon>
        <taxon>Chlamydomonadaceae</taxon>
        <taxon>Chlamydomonas</taxon>
    </lineage>
</organism>
<feature type="compositionally biased region" description="Gly residues" evidence="1">
    <location>
        <begin position="692"/>
        <end position="701"/>
    </location>
</feature>
<feature type="compositionally biased region" description="Pro residues" evidence="1">
    <location>
        <begin position="796"/>
        <end position="807"/>
    </location>
</feature>
<dbReference type="KEGG" id="cre:CHLRE_16g683100v5"/>
<dbReference type="EMBL" id="CM008977">
    <property type="protein sequence ID" value="PNW72083.1"/>
    <property type="molecule type" value="Genomic_DNA"/>
</dbReference>
<gene>
    <name evidence="2" type="ORF">CHLRE_16g683100v5</name>
</gene>
<keyword evidence="3" id="KW-1185">Reference proteome</keyword>
<feature type="region of interest" description="Disordered" evidence="1">
    <location>
        <begin position="1"/>
        <end position="71"/>
    </location>
</feature>
<dbReference type="OMA" id="GREAIHK"/>
<feature type="region of interest" description="Disordered" evidence="1">
    <location>
        <begin position="999"/>
        <end position="1026"/>
    </location>
</feature>
<feature type="region of interest" description="Disordered" evidence="1">
    <location>
        <begin position="106"/>
        <end position="152"/>
    </location>
</feature>
<accession>A0A2K3CUX6</accession>
<feature type="compositionally biased region" description="Gly residues" evidence="1">
    <location>
        <begin position="670"/>
        <end position="684"/>
    </location>
</feature>
<dbReference type="InParanoid" id="A0A2K3CUX6"/>
<dbReference type="OrthoDB" id="545571at2759"/>
<dbReference type="GeneID" id="5717592"/>
<feature type="compositionally biased region" description="Low complexity" evidence="1">
    <location>
        <begin position="351"/>
        <end position="370"/>
    </location>
</feature>
<dbReference type="STRING" id="3055.A0A2K3CUX6"/>
<evidence type="ECO:0000256" key="1">
    <source>
        <dbReference type="SAM" id="MobiDB-lite"/>
    </source>
</evidence>
<feature type="region of interest" description="Disordered" evidence="1">
    <location>
        <begin position="870"/>
        <end position="895"/>
    </location>
</feature>
<evidence type="ECO:0000313" key="2">
    <source>
        <dbReference type="EMBL" id="PNW72083.1"/>
    </source>
</evidence>
<dbReference type="Proteomes" id="UP000006906">
    <property type="component" value="Chromosome 16"/>
</dbReference>
<dbReference type="Gramene" id="PNW72083">
    <property type="protein sequence ID" value="PNW72083"/>
    <property type="gene ID" value="CHLRE_16g683100v5"/>
</dbReference>
<proteinExistence type="predicted"/>
<dbReference type="AlphaFoldDB" id="A0A2K3CUX6"/>
<evidence type="ECO:0000313" key="3">
    <source>
        <dbReference type="Proteomes" id="UP000006906"/>
    </source>
</evidence>
<dbReference type="ExpressionAtlas" id="A0A2K3CUX6">
    <property type="expression patterns" value="baseline and differential"/>
</dbReference>
<sequence length="1026" mass="100376">MSPSPGLHDGPASGTSSHRVSASSLASAHGPHPPAGETGGGGAGSKLGSVSFAHRDGGGGGSGGAPASNGRDSALAALLNASNRMSRVVRSQAQQAVASAAAAAQAAAEREGSPDLVESPSLPPAEVTTTEHIEPAAPGSTLGGPHRDDSLDLVVGQVPPLDLEASRAGAGGGSGGPERALSEYSAAAERWLLTETNLEQYEEFMARGLLMVRNLIRCDGRHVVQSPYGWVGLVRDSLAARQPLVRAAAANCVAALAGSGPGRDAIQKDPLIVSRTVQMMQNGLAAGGDNSDTQYAALALANMSLVAGLRQPLLRQGVLGAAAEVLRVAGRWFGPQQQPAAAGGGGGGNSAGSTGSHSGAAPGAPAAAAPLPEPAAAADLRYARGTDSSGVLATSPGGGMLGSSGHGNGGVNAVAHAAGRKAVQRAAVYTTTLLTCIAVDNSGRDQMQMAGIPRLAAELHERCAAAAGAPGGLGPDSLLGRRLALLAEATTTAELLEDLLEAGGGGSSGAGWDVLEDSYNGINARTSRSSTLGYGDRAAAALSRGVSFADAGAKVTRAAAALNALQRLVDPETARKEGGGGGALSSHQTLQRALSRKQSMAANALDTPLTAPGSSVTFSGGNSSPRAYFADLGSVSRRALITPPPPGLAISAGHLGSFSPAQQPSPSPSGNGGGGGGGGLGGNLGALLRNELGGGGSGGGSLTSQPRPGSASGVPHGGMLGVHFSAAVFNDGGHGGGMGADDVSSPFRRSHTTHLAGAGTGSPKAAVKLPHVMGFGSNVPRSNHSTGNGDGHATPQQPPHPRQPPPLAAGSPMRPVPPPGTLLHASHSHHGALHVEDLSGSPPGGSPAAVTSPHAVGAASSSGMMMMVAPSPPSRPRSSAAASVASIRGGGGVGLQELSRRMNNTKLNAHEFGSGSNAAAAAAALGSGGSGLSCSGGALVPTGPRSGCNSPISLSRQPSQARMELPFHLVRATTPSSTGPGGKMSRITAAYGAVGSRAGSGTGMTGGGATGSGAAGGFSRMYTSEL</sequence>
<feature type="region of interest" description="Disordered" evidence="1">
    <location>
        <begin position="337"/>
        <end position="370"/>
    </location>
</feature>